<dbReference type="AlphaFoldDB" id="A0A841T1V1"/>
<dbReference type="InterPro" id="IPR029044">
    <property type="entry name" value="Nucleotide-diphossugar_trans"/>
</dbReference>
<accession>A0A841T1V1</accession>
<reference evidence="1 2" key="1">
    <citation type="submission" date="2020-08" db="EMBL/GenBank/DDBJ databases">
        <title>Cohnella phylogeny.</title>
        <authorList>
            <person name="Dunlap C."/>
        </authorList>
    </citation>
    <scope>NUCLEOTIDE SEQUENCE [LARGE SCALE GENOMIC DNA]</scope>
    <source>
        <strain evidence="1 2">DSM 25241</strain>
    </source>
</reference>
<dbReference type="Proteomes" id="UP000535838">
    <property type="component" value="Unassembled WGS sequence"/>
</dbReference>
<proteinExistence type="predicted"/>
<gene>
    <name evidence="1" type="ORF">H7B67_17185</name>
</gene>
<name>A0A841T1V1_9BACL</name>
<comment type="caution">
    <text evidence="1">The sequence shown here is derived from an EMBL/GenBank/DDBJ whole genome shotgun (WGS) entry which is preliminary data.</text>
</comment>
<dbReference type="SUPFAM" id="SSF53448">
    <property type="entry name" value="Nucleotide-diphospho-sugar transferases"/>
    <property type="match status" value="1"/>
</dbReference>
<evidence type="ECO:0000313" key="2">
    <source>
        <dbReference type="Proteomes" id="UP000535838"/>
    </source>
</evidence>
<evidence type="ECO:0000313" key="1">
    <source>
        <dbReference type="EMBL" id="MBB6635857.1"/>
    </source>
</evidence>
<dbReference type="EMBL" id="JACJVQ010000015">
    <property type="protein sequence ID" value="MBB6635857.1"/>
    <property type="molecule type" value="Genomic_DNA"/>
</dbReference>
<sequence length="262" mass="30756">MSKICFAILVHNNKKSLKDMIDNIRRFCPHSSIVLYNGGDDPKLCRGLGVPVCPTSKKLVYPTSISTYMLEVMDWLVDTDYKFDYLINLDSDCLFARKGFESFVKKEMKKCDYMGVRVRPPTDDWLPYRNFKKEWAIWKPVFKKKENLLCCFNVGQIYRRRLVEKIVRVSKSLRVRDKLLRTRSNGIVEILYVSLARKLGARIKRYPSSVDGSIRYRPHFTAGEVKRTLRQKPRHSLFHPIYRDIGNDARVAIRNRANRQGK</sequence>
<evidence type="ECO:0008006" key="3">
    <source>
        <dbReference type="Google" id="ProtNLM"/>
    </source>
</evidence>
<keyword evidence="2" id="KW-1185">Reference proteome</keyword>
<dbReference type="RefSeq" id="WP_185121094.1">
    <property type="nucleotide sequence ID" value="NZ_JACJVQ010000015.1"/>
</dbReference>
<organism evidence="1 2">
    <name type="scientific">Cohnella thailandensis</name>
    <dbReference type="NCBI Taxonomy" id="557557"/>
    <lineage>
        <taxon>Bacteria</taxon>
        <taxon>Bacillati</taxon>
        <taxon>Bacillota</taxon>
        <taxon>Bacilli</taxon>
        <taxon>Bacillales</taxon>
        <taxon>Paenibacillaceae</taxon>
        <taxon>Cohnella</taxon>
    </lineage>
</organism>
<protein>
    <recommendedName>
        <fullName evidence="3">Glycosyl transferase</fullName>
    </recommendedName>
</protein>